<keyword evidence="2" id="KW-1185">Reference proteome</keyword>
<dbReference type="EMBL" id="SEWF01000036">
    <property type="protein sequence ID" value="RYU93818.1"/>
    <property type="molecule type" value="Genomic_DNA"/>
</dbReference>
<reference evidence="1 2" key="1">
    <citation type="submission" date="2019-02" db="EMBL/GenBank/DDBJ databases">
        <title>Bacterial novel species Emticicia sp. 17J42-9 isolated from soil.</title>
        <authorList>
            <person name="Jung H.-Y."/>
        </authorList>
    </citation>
    <scope>NUCLEOTIDE SEQUENCE [LARGE SCALE GENOMIC DNA]</scope>
    <source>
        <strain evidence="1 2">17J42-9</strain>
    </source>
</reference>
<comment type="caution">
    <text evidence="1">The sequence shown here is derived from an EMBL/GenBank/DDBJ whole genome shotgun (WGS) entry which is preliminary data.</text>
</comment>
<organism evidence="1 2">
    <name type="scientific">Emticicia agri</name>
    <dbReference type="NCBI Taxonomy" id="2492393"/>
    <lineage>
        <taxon>Bacteria</taxon>
        <taxon>Pseudomonadati</taxon>
        <taxon>Bacteroidota</taxon>
        <taxon>Cytophagia</taxon>
        <taxon>Cytophagales</taxon>
        <taxon>Leadbetterellaceae</taxon>
        <taxon>Emticicia</taxon>
    </lineage>
</organism>
<gene>
    <name evidence="1" type="ORF">EWM59_20060</name>
</gene>
<dbReference type="Proteomes" id="UP000293162">
    <property type="component" value="Unassembled WGS sequence"/>
</dbReference>
<name>A0A4Q5LVR6_9BACT</name>
<sequence>MKHKKDVVYQLTFLRSQHTEYYRQLKSIYAYHTRNEIGCKVGHLYDSKIEYNKPFLNKRVKIEVIDIR</sequence>
<accession>A0A4Q5LVR6</accession>
<protein>
    <submittedName>
        <fullName evidence="1">Uncharacterized protein</fullName>
    </submittedName>
</protein>
<dbReference type="OrthoDB" id="9859639at2"/>
<dbReference type="AlphaFoldDB" id="A0A4Q5LVR6"/>
<evidence type="ECO:0000313" key="2">
    <source>
        <dbReference type="Proteomes" id="UP000293162"/>
    </source>
</evidence>
<proteinExistence type="predicted"/>
<dbReference type="RefSeq" id="WP_130023037.1">
    <property type="nucleotide sequence ID" value="NZ_SEWF01000036.1"/>
</dbReference>
<evidence type="ECO:0000313" key="1">
    <source>
        <dbReference type="EMBL" id="RYU93818.1"/>
    </source>
</evidence>